<keyword evidence="3" id="KW-1185">Reference proteome</keyword>
<evidence type="ECO:0000256" key="1">
    <source>
        <dbReference type="SAM" id="Phobius"/>
    </source>
</evidence>
<name>A0AAE4B3S6_9RHOB</name>
<keyword evidence="1" id="KW-0472">Membrane</keyword>
<evidence type="ECO:0000313" key="3">
    <source>
        <dbReference type="Proteomes" id="UP001226762"/>
    </source>
</evidence>
<dbReference type="EMBL" id="JANHAX010000001">
    <property type="protein sequence ID" value="MDQ2088699.1"/>
    <property type="molecule type" value="Genomic_DNA"/>
</dbReference>
<reference evidence="2" key="1">
    <citation type="submission" date="2022-07" db="EMBL/GenBank/DDBJ databases">
        <authorList>
            <person name="Otstavnykh N."/>
            <person name="Isaeva M."/>
            <person name="Bystritskaya E."/>
        </authorList>
    </citation>
    <scope>NUCLEOTIDE SEQUENCE</scope>
    <source>
        <strain evidence="2">KCTC 52189</strain>
    </source>
</reference>
<reference evidence="2" key="2">
    <citation type="submission" date="2023-02" db="EMBL/GenBank/DDBJ databases">
        <title>'Rhodoalgimonas zhirmunskyi' gen. nov., isolated from a red alga.</title>
        <authorList>
            <person name="Nedashkovskaya O.I."/>
            <person name="Otstavnykh N.Y."/>
            <person name="Bystritskaya E.P."/>
            <person name="Balabanova L.A."/>
            <person name="Isaeva M.P."/>
        </authorList>
    </citation>
    <scope>NUCLEOTIDE SEQUENCE</scope>
    <source>
        <strain evidence="2">KCTC 52189</strain>
    </source>
</reference>
<gene>
    <name evidence="2" type="ORF">NO357_02135</name>
</gene>
<dbReference type="AlphaFoldDB" id="A0AAE4B3S6"/>
<keyword evidence="1" id="KW-1133">Transmembrane helix</keyword>
<organism evidence="2 3">
    <name type="scientific">Marimonas arenosa</name>
    <dbReference type="NCBI Taxonomy" id="1795305"/>
    <lineage>
        <taxon>Bacteria</taxon>
        <taxon>Pseudomonadati</taxon>
        <taxon>Pseudomonadota</taxon>
        <taxon>Alphaproteobacteria</taxon>
        <taxon>Rhodobacterales</taxon>
        <taxon>Paracoccaceae</taxon>
        <taxon>Marimonas</taxon>
    </lineage>
</organism>
<dbReference type="Proteomes" id="UP001226762">
    <property type="component" value="Unassembled WGS sequence"/>
</dbReference>
<feature type="transmembrane region" description="Helical" evidence="1">
    <location>
        <begin position="47"/>
        <end position="64"/>
    </location>
</feature>
<comment type="caution">
    <text evidence="2">The sequence shown here is derived from an EMBL/GenBank/DDBJ whole genome shotgun (WGS) entry which is preliminary data.</text>
</comment>
<accession>A0AAE4B3S6</accession>
<proteinExistence type="predicted"/>
<evidence type="ECO:0000313" key="2">
    <source>
        <dbReference type="EMBL" id="MDQ2088699.1"/>
    </source>
</evidence>
<sequence>MEKDEPMQDPHFIAHKTYLKDLEAAASSTHLLSQRVGKNTPLLNNKTAVVLTVFLVCATVLPFAI</sequence>
<protein>
    <submittedName>
        <fullName evidence="2">Uncharacterized protein</fullName>
    </submittedName>
</protein>
<keyword evidence="1" id="KW-0812">Transmembrane</keyword>